<dbReference type="EMBL" id="SWDX01000009">
    <property type="protein sequence ID" value="TKC57562.1"/>
    <property type="molecule type" value="Genomic_DNA"/>
</dbReference>
<evidence type="ECO:0000313" key="3">
    <source>
        <dbReference type="Proteomes" id="UP000309594"/>
    </source>
</evidence>
<gene>
    <name evidence="2" type="ORF">FBD94_19975</name>
</gene>
<comment type="caution">
    <text evidence="2">The sequence shown here is derived from an EMBL/GenBank/DDBJ whole genome shotgun (WGS) entry which is preliminary data.</text>
</comment>
<keyword evidence="1" id="KW-0472">Membrane</keyword>
<evidence type="ECO:0000313" key="2">
    <source>
        <dbReference type="EMBL" id="TKC57562.1"/>
    </source>
</evidence>
<keyword evidence="1" id="KW-0812">Transmembrane</keyword>
<sequence>MKPGKFKVNNDGDSLSATITVQPSLALKISLYLLNILLIAVIILFTIGGVGVIVLFILAFEILFIRYSIWHIYGSESITLKKDTLSYQQFYGFFKLSLKTRKINKTLRVIPFHEDFRAGSDAMKLIFESFDESNEPVNLYQTALVVSKQDYQVFMKSFKQLY</sequence>
<feature type="transmembrane region" description="Helical" evidence="1">
    <location>
        <begin position="32"/>
        <end position="65"/>
    </location>
</feature>
<evidence type="ECO:0000256" key="1">
    <source>
        <dbReference type="SAM" id="Phobius"/>
    </source>
</evidence>
<dbReference type="Proteomes" id="UP000309594">
    <property type="component" value="Unassembled WGS sequence"/>
</dbReference>
<organism evidence="2 3">
    <name type="scientific">Pedobacter hiemivivus</name>
    <dbReference type="NCBI Taxonomy" id="2530454"/>
    <lineage>
        <taxon>Bacteria</taxon>
        <taxon>Pseudomonadati</taxon>
        <taxon>Bacteroidota</taxon>
        <taxon>Sphingobacteriia</taxon>
        <taxon>Sphingobacteriales</taxon>
        <taxon>Sphingobacteriaceae</taxon>
        <taxon>Pedobacter</taxon>
    </lineage>
</organism>
<accession>A0A4U1G999</accession>
<protein>
    <submittedName>
        <fullName evidence="2">Uncharacterized protein</fullName>
    </submittedName>
</protein>
<proteinExistence type="predicted"/>
<reference evidence="2 3" key="1">
    <citation type="submission" date="2019-04" db="EMBL/GenBank/DDBJ databases">
        <title>Pedobacter sp. RP-1-16 sp. nov., isolated from Arctic soil.</title>
        <authorList>
            <person name="Dahal R.H."/>
            <person name="Kim D.-U."/>
        </authorList>
    </citation>
    <scope>NUCLEOTIDE SEQUENCE [LARGE SCALE GENOMIC DNA]</scope>
    <source>
        <strain evidence="2 3">RP-1-16</strain>
    </source>
</reference>
<dbReference type="AlphaFoldDB" id="A0A4U1G999"/>
<keyword evidence="1" id="KW-1133">Transmembrane helix</keyword>
<dbReference type="RefSeq" id="WP_136881506.1">
    <property type="nucleotide sequence ID" value="NZ_SWDX01000009.1"/>
</dbReference>
<name>A0A4U1G999_9SPHI</name>